<gene>
    <name evidence="3" type="ORF">FB465_3991</name>
</gene>
<dbReference type="EMBL" id="VIVR01000001">
    <property type="protein sequence ID" value="TWE18895.1"/>
    <property type="molecule type" value="Genomic_DNA"/>
</dbReference>
<dbReference type="CDD" id="cd00146">
    <property type="entry name" value="PKD"/>
    <property type="match status" value="1"/>
</dbReference>
<dbReference type="InterPro" id="IPR012334">
    <property type="entry name" value="Pectin_lyas_fold"/>
</dbReference>
<keyword evidence="3" id="KW-0456">Lyase</keyword>
<keyword evidence="1" id="KW-0732">Signal</keyword>
<dbReference type="InterPro" id="IPR022409">
    <property type="entry name" value="PKD/Chitinase_dom"/>
</dbReference>
<dbReference type="InterPro" id="IPR013783">
    <property type="entry name" value="Ig-like_fold"/>
</dbReference>
<dbReference type="Gene3D" id="2.60.40.10">
    <property type="entry name" value="Immunoglobulins"/>
    <property type="match status" value="2"/>
</dbReference>
<feature type="domain" description="PKD" evidence="2">
    <location>
        <begin position="512"/>
        <end position="566"/>
    </location>
</feature>
<reference evidence="3 4" key="1">
    <citation type="submission" date="2019-06" db="EMBL/GenBank/DDBJ databases">
        <title>Sequencing the genomes of 1000 actinobacteria strains.</title>
        <authorList>
            <person name="Klenk H.-P."/>
        </authorList>
    </citation>
    <scope>NUCLEOTIDE SEQUENCE [LARGE SCALE GENOMIC DNA]</scope>
    <source>
        <strain evidence="3 4">DSM 41649</strain>
    </source>
</reference>
<evidence type="ECO:0000313" key="3">
    <source>
        <dbReference type="EMBL" id="TWE18895.1"/>
    </source>
</evidence>
<dbReference type="Pfam" id="PF13229">
    <property type="entry name" value="Beta_helix"/>
    <property type="match status" value="1"/>
</dbReference>
<dbReference type="Pfam" id="PF18911">
    <property type="entry name" value="PKD_4"/>
    <property type="match status" value="1"/>
</dbReference>
<dbReference type="InterPro" id="IPR039448">
    <property type="entry name" value="Beta_helix"/>
</dbReference>
<feature type="signal peptide" evidence="1">
    <location>
        <begin position="1"/>
        <end position="20"/>
    </location>
</feature>
<organism evidence="3 4">
    <name type="scientific">Kitasatospora atroaurantiaca</name>
    <dbReference type="NCBI Taxonomy" id="285545"/>
    <lineage>
        <taxon>Bacteria</taxon>
        <taxon>Bacillati</taxon>
        <taxon>Actinomycetota</taxon>
        <taxon>Actinomycetes</taxon>
        <taxon>Kitasatosporales</taxon>
        <taxon>Streptomycetaceae</taxon>
        <taxon>Kitasatospora</taxon>
    </lineage>
</organism>
<evidence type="ECO:0000256" key="1">
    <source>
        <dbReference type="SAM" id="SignalP"/>
    </source>
</evidence>
<sequence length="954" mass="98431">MRPRQLAAVTALVLATGGLAAVTGPEAGAFDAIVYVNNTSPDCTDDPVHVHSEAVPFCTLQSASESAFPGQTVQTSGGSYNEDLVITASGMKDHPVTYKGLRTKSVTVKGAHDVVFTQGAFNSRYTTGLTITDSSRVTVEQSGFQGNRIPQAGTKAPVTLAINGLSSEITVRRSEFQFSAGSAVSIGAGVTGTVFTTNYVHGMAGPVIDVQDAPGTVITGNTIIWPCGSAIVLNGGSTGSSVQNNISARDQSQWTSGMPCLGTSSDPDIAVADSSAQQTTIDYNLLKPTADSEPYSWGGVAYSLKDFQAKSGQGTHELYADPQLSAPDPWFPHLAEGSPAIDSANPVAPGELPTDLQLASRTRDVLVKPLNGSTHDRGAFELTNTLQLGDAVEVDHPRGPFPLPVHAIVPVTSAGTVPVQYTFDFGDGSAPVTTDKPYADHTYDHVASGPFYSIAAKVTSPFGPVTTVHSPGMVTVVPPTPLQAALTVGPDTYSHAAMGVNADSSASAHDWPIVKRVYDFGDATQPTDSTYDSSVHLYSKTGTYTVTVTETDSIGRTSSATQQTTVGAVYAPLTPTRVLDTRYGTGAPKQRVGASGELRLKLRGVAGLPNTAVGMTTAVLNVTVVNPSSGGFVTAYPDSMPRPTSSNLNFEAGQTVSNLVVVPVGSDGSVKLYNFSAGTDLVADLQGYYFDGPSGGPEKPSSLNRTTPTRVLDTRYGTGSPQQTQVGNGATVDLQVTGTAGVPAGATAVMLNVTAAAPASAGYVTVYPTGSARPTASNLNFGAGRDTANLVIVPIGKDGKVSLYNFSAGVGLVADLVGYFTPLDAQNHPFVFTLPSRVLDTRTGNGAPVARLGAGKSLRVKVAGRELGGSAGTVPDHVTAVLVNLTAVSGTANSYVTAYAGGTTRPGTSTVNFPAWKVVPNLALVPVGADGTIELYNFAGDVDLVADLAGYYFN</sequence>
<dbReference type="SUPFAM" id="SSF51126">
    <property type="entry name" value="Pectin lyase-like"/>
    <property type="match status" value="1"/>
</dbReference>
<dbReference type="AlphaFoldDB" id="A0A561ETG4"/>
<dbReference type="SUPFAM" id="SSF49299">
    <property type="entry name" value="PKD domain"/>
    <property type="match status" value="2"/>
</dbReference>
<protein>
    <submittedName>
        <fullName evidence="3">Parallel beta helix pectate lyase-like protein</fullName>
    </submittedName>
</protein>
<dbReference type="SMART" id="SM00089">
    <property type="entry name" value="PKD"/>
    <property type="match status" value="2"/>
</dbReference>
<dbReference type="InterPro" id="IPR035986">
    <property type="entry name" value="PKD_dom_sf"/>
</dbReference>
<feature type="chain" id="PRO_5039297420" evidence="1">
    <location>
        <begin position="21"/>
        <end position="954"/>
    </location>
</feature>
<proteinExistence type="predicted"/>
<feature type="domain" description="PKD" evidence="2">
    <location>
        <begin position="418"/>
        <end position="443"/>
    </location>
</feature>
<dbReference type="RefSeq" id="WP_145792374.1">
    <property type="nucleotide sequence ID" value="NZ_BAAABR010000031.1"/>
</dbReference>
<dbReference type="InterPro" id="IPR000601">
    <property type="entry name" value="PKD_dom"/>
</dbReference>
<dbReference type="PROSITE" id="PS50093">
    <property type="entry name" value="PKD"/>
    <property type="match status" value="2"/>
</dbReference>
<accession>A0A561ETG4</accession>
<dbReference type="OrthoDB" id="3275941at2"/>
<dbReference type="GO" id="GO:0016829">
    <property type="term" value="F:lyase activity"/>
    <property type="evidence" value="ECO:0007669"/>
    <property type="project" value="UniProtKB-KW"/>
</dbReference>
<dbReference type="Gene3D" id="2.160.20.10">
    <property type="entry name" value="Single-stranded right-handed beta-helix, Pectin lyase-like"/>
    <property type="match status" value="1"/>
</dbReference>
<evidence type="ECO:0000259" key="2">
    <source>
        <dbReference type="PROSITE" id="PS50093"/>
    </source>
</evidence>
<dbReference type="Proteomes" id="UP000318416">
    <property type="component" value="Unassembled WGS sequence"/>
</dbReference>
<dbReference type="InterPro" id="IPR011050">
    <property type="entry name" value="Pectin_lyase_fold/virulence"/>
</dbReference>
<evidence type="ECO:0000313" key="4">
    <source>
        <dbReference type="Proteomes" id="UP000318416"/>
    </source>
</evidence>
<keyword evidence="4" id="KW-1185">Reference proteome</keyword>
<comment type="caution">
    <text evidence="3">The sequence shown here is derived from an EMBL/GenBank/DDBJ whole genome shotgun (WGS) entry which is preliminary data.</text>
</comment>
<name>A0A561ETG4_9ACTN</name>
<dbReference type="GO" id="GO:0005975">
    <property type="term" value="P:carbohydrate metabolic process"/>
    <property type="evidence" value="ECO:0007669"/>
    <property type="project" value="UniProtKB-ARBA"/>
</dbReference>